<dbReference type="EMBL" id="CVQH01024337">
    <property type="protein sequence ID" value="CRK36788.1"/>
    <property type="molecule type" value="Genomic_DNA"/>
</dbReference>
<proteinExistence type="predicted"/>
<gene>
    <name evidence="2" type="ORF">BN1708_020110</name>
</gene>
<dbReference type="AlphaFoldDB" id="A0A0G4MRD2"/>
<feature type="region of interest" description="Disordered" evidence="1">
    <location>
        <begin position="1"/>
        <end position="26"/>
    </location>
</feature>
<accession>A0A0G4MRD2</accession>
<keyword evidence="3" id="KW-1185">Reference proteome</keyword>
<evidence type="ECO:0000313" key="3">
    <source>
        <dbReference type="Proteomes" id="UP000044602"/>
    </source>
</evidence>
<name>A0A0G4MRD2_VERLO</name>
<protein>
    <submittedName>
        <fullName evidence="2">Uncharacterized protein</fullName>
    </submittedName>
</protein>
<organism evidence="2 3">
    <name type="scientific">Verticillium longisporum</name>
    <name type="common">Verticillium dahliae var. longisporum</name>
    <dbReference type="NCBI Taxonomy" id="100787"/>
    <lineage>
        <taxon>Eukaryota</taxon>
        <taxon>Fungi</taxon>
        <taxon>Dikarya</taxon>
        <taxon>Ascomycota</taxon>
        <taxon>Pezizomycotina</taxon>
        <taxon>Sordariomycetes</taxon>
        <taxon>Hypocreomycetidae</taxon>
        <taxon>Glomerellales</taxon>
        <taxon>Plectosphaerellaceae</taxon>
        <taxon>Verticillium</taxon>
    </lineage>
</organism>
<sequence length="26" mass="2857">SEDSGGLRPRVRMDFGTTRGRPPGRV</sequence>
<dbReference type="Proteomes" id="UP000044602">
    <property type="component" value="Unassembled WGS sequence"/>
</dbReference>
<reference evidence="2 3" key="1">
    <citation type="submission" date="2015-05" db="EMBL/GenBank/DDBJ databases">
        <authorList>
            <person name="Wang D.B."/>
            <person name="Wang M."/>
        </authorList>
    </citation>
    <scope>NUCLEOTIDE SEQUENCE [LARGE SCALE GENOMIC DNA]</scope>
    <source>
        <strain evidence="2">VL1</strain>
    </source>
</reference>
<evidence type="ECO:0000313" key="2">
    <source>
        <dbReference type="EMBL" id="CRK36788.1"/>
    </source>
</evidence>
<feature type="non-terminal residue" evidence="2">
    <location>
        <position position="1"/>
    </location>
</feature>
<evidence type="ECO:0000256" key="1">
    <source>
        <dbReference type="SAM" id="MobiDB-lite"/>
    </source>
</evidence>